<accession>A0ABP5DNQ2</accession>
<evidence type="ECO:0000313" key="1">
    <source>
        <dbReference type="EMBL" id="GAA1983624.1"/>
    </source>
</evidence>
<evidence type="ECO:0000313" key="2">
    <source>
        <dbReference type="Proteomes" id="UP001499854"/>
    </source>
</evidence>
<protein>
    <submittedName>
        <fullName evidence="1">Uncharacterized protein</fullName>
    </submittedName>
</protein>
<gene>
    <name evidence="1" type="ORF">GCM10009838_51780</name>
</gene>
<dbReference type="Proteomes" id="UP001499854">
    <property type="component" value="Unassembled WGS sequence"/>
</dbReference>
<comment type="caution">
    <text evidence="1">The sequence shown here is derived from an EMBL/GenBank/DDBJ whole genome shotgun (WGS) entry which is preliminary data.</text>
</comment>
<name>A0ABP5DNQ2_9ACTN</name>
<reference evidence="2" key="1">
    <citation type="journal article" date="2019" name="Int. J. Syst. Evol. Microbiol.">
        <title>The Global Catalogue of Microorganisms (GCM) 10K type strain sequencing project: providing services to taxonomists for standard genome sequencing and annotation.</title>
        <authorList>
            <consortium name="The Broad Institute Genomics Platform"/>
            <consortium name="The Broad Institute Genome Sequencing Center for Infectious Disease"/>
            <person name="Wu L."/>
            <person name="Ma J."/>
        </authorList>
    </citation>
    <scope>NUCLEOTIDE SEQUENCE [LARGE SCALE GENOMIC DNA]</scope>
    <source>
        <strain evidence="2">JCM 16013</strain>
    </source>
</reference>
<proteinExistence type="predicted"/>
<organism evidence="1 2">
    <name type="scientific">Catenulispora subtropica</name>
    <dbReference type="NCBI Taxonomy" id="450798"/>
    <lineage>
        <taxon>Bacteria</taxon>
        <taxon>Bacillati</taxon>
        <taxon>Actinomycetota</taxon>
        <taxon>Actinomycetes</taxon>
        <taxon>Catenulisporales</taxon>
        <taxon>Catenulisporaceae</taxon>
        <taxon>Catenulispora</taxon>
    </lineage>
</organism>
<dbReference type="Pfam" id="PF14518">
    <property type="entry name" value="Haem_oxygenas_2"/>
    <property type="match status" value="1"/>
</dbReference>
<sequence length="63" mass="6303">MERLGAGPAAVLFYAEHIEADAVHEQIARHDIAGGLLADEPGLAADVAFGAAATGFLAASPTS</sequence>
<keyword evidence="2" id="KW-1185">Reference proteome</keyword>
<dbReference type="EMBL" id="BAAAQM010000031">
    <property type="protein sequence ID" value="GAA1983624.1"/>
    <property type="molecule type" value="Genomic_DNA"/>
</dbReference>